<dbReference type="AlphaFoldDB" id="X1QL74"/>
<evidence type="ECO:0000313" key="1">
    <source>
        <dbReference type="EMBL" id="GAI69262.1"/>
    </source>
</evidence>
<dbReference type="EMBL" id="BARW01002232">
    <property type="protein sequence ID" value="GAI69262.1"/>
    <property type="molecule type" value="Genomic_DNA"/>
</dbReference>
<accession>X1QL74</accession>
<protein>
    <submittedName>
        <fullName evidence="1">Uncharacterized protein</fullName>
    </submittedName>
</protein>
<comment type="caution">
    <text evidence="1">The sequence shown here is derived from an EMBL/GenBank/DDBJ whole genome shotgun (WGS) entry which is preliminary data.</text>
</comment>
<proteinExistence type="predicted"/>
<sequence length="77" mass="8667">MPKLPDFVKPPQIFTTISNDNGEVKAYGLYEVEDNKSHEGYVAIAKRMTGYFEAEGVKYKIEPLMSIKESLNLLGLV</sequence>
<organism evidence="1">
    <name type="scientific">marine sediment metagenome</name>
    <dbReference type="NCBI Taxonomy" id="412755"/>
    <lineage>
        <taxon>unclassified sequences</taxon>
        <taxon>metagenomes</taxon>
        <taxon>ecological metagenomes</taxon>
    </lineage>
</organism>
<gene>
    <name evidence="1" type="ORF">S12H4_06377</name>
</gene>
<reference evidence="1" key="1">
    <citation type="journal article" date="2014" name="Front. Microbiol.">
        <title>High frequency of phylogenetically diverse reductive dehalogenase-homologous genes in deep subseafloor sedimentary metagenomes.</title>
        <authorList>
            <person name="Kawai M."/>
            <person name="Futagami T."/>
            <person name="Toyoda A."/>
            <person name="Takaki Y."/>
            <person name="Nishi S."/>
            <person name="Hori S."/>
            <person name="Arai W."/>
            <person name="Tsubouchi T."/>
            <person name="Morono Y."/>
            <person name="Uchiyama I."/>
            <person name="Ito T."/>
            <person name="Fujiyama A."/>
            <person name="Inagaki F."/>
            <person name="Takami H."/>
        </authorList>
    </citation>
    <scope>NUCLEOTIDE SEQUENCE</scope>
    <source>
        <strain evidence="1">Expedition CK06-06</strain>
    </source>
</reference>
<name>X1QL74_9ZZZZ</name>